<evidence type="ECO:0000259" key="3">
    <source>
        <dbReference type="Pfam" id="PF12773"/>
    </source>
</evidence>
<dbReference type="InterPro" id="IPR045155">
    <property type="entry name" value="Beta-lactam_cat"/>
</dbReference>
<dbReference type="AlphaFoldDB" id="A0AAJ6K508"/>
<dbReference type="GO" id="GO:0008800">
    <property type="term" value="F:beta-lactamase activity"/>
    <property type="evidence" value="ECO:0007669"/>
    <property type="project" value="InterPro"/>
</dbReference>
<dbReference type="RefSeq" id="WP_283534799.1">
    <property type="nucleotide sequence ID" value="NZ_CP123751.1"/>
</dbReference>
<keyword evidence="2" id="KW-0812">Transmembrane</keyword>
<gene>
    <name evidence="5" type="ORF">QFF56_01395</name>
</gene>
<dbReference type="GO" id="GO:0030655">
    <property type="term" value="P:beta-lactam antibiotic catabolic process"/>
    <property type="evidence" value="ECO:0007669"/>
    <property type="project" value="InterPro"/>
</dbReference>
<evidence type="ECO:0000313" key="6">
    <source>
        <dbReference type="Proteomes" id="UP001238155"/>
    </source>
</evidence>
<dbReference type="EMBL" id="CP123751">
    <property type="protein sequence ID" value="WHQ80408.1"/>
    <property type="molecule type" value="Genomic_DNA"/>
</dbReference>
<feature type="region of interest" description="Disordered" evidence="1">
    <location>
        <begin position="123"/>
        <end position="157"/>
    </location>
</feature>
<dbReference type="InterPro" id="IPR012338">
    <property type="entry name" value="Beta-lactam/transpept-like"/>
</dbReference>
<feature type="domain" description="Beta-lactamase class A catalytic" evidence="4">
    <location>
        <begin position="197"/>
        <end position="396"/>
    </location>
</feature>
<evidence type="ECO:0000256" key="1">
    <source>
        <dbReference type="SAM" id="MobiDB-lite"/>
    </source>
</evidence>
<dbReference type="Pfam" id="PF13354">
    <property type="entry name" value="Beta-lactamase2"/>
    <property type="match status" value="1"/>
</dbReference>
<sequence>MKCPKCNSTNPAGSKFCQSCGETLPDPIEQMPISKPEKICQNCGTPNDIKNDFCDQCGTPFDGTAPKQAPAPEPTYSRTQGPYAGVPQHKSNLAGIIIGVVAGLLVLSVGGYFAYNTLNKPANEPTSVAKSSSKDKSSTVKESSSAASSSSEATSSKSNFDEAKVKELVASDIGGIAGDKTVYVAPMNEDVSYLLNNQTQSAASVIKLFILAAAYAQQKIGTINLDDTYTLSNADKVGGTGVIQNMPAGKTFTYRELLAYMIDESDNTAANIMIDALGGIDKVNAQIEKMGAHDTKLQRKMMDTKSIEAGRDNITSAADVGELLKKVYNHKLISKSDSAEFLDILNKNRDHDKLVRDLPTGAKVYNKTGIMQNYGILNDAAIIENEKGAFVVVVLTQNGDNNEERSAMNKLGLDLYNTLLQ</sequence>
<keyword evidence="2" id="KW-0472">Membrane</keyword>
<evidence type="ECO:0000313" key="5">
    <source>
        <dbReference type="EMBL" id="WHQ80408.1"/>
    </source>
</evidence>
<name>A0AAJ6K508_9LACO</name>
<reference evidence="5" key="1">
    <citation type="submission" date="2023-04" db="EMBL/GenBank/DDBJ databases">
        <title>Four porcine-derived lactic acid bacteria strains analyses and their evaluation as potential probiotics based on genomics.</title>
        <authorList>
            <person name="Niu D."/>
        </authorList>
    </citation>
    <scope>NUCLEOTIDE SEQUENCE</scope>
    <source>
        <strain evidence="5">ZSB1</strain>
    </source>
</reference>
<organism evidence="5 6">
    <name type="scientific">Ligilactobacillus animalis</name>
    <dbReference type="NCBI Taxonomy" id="1605"/>
    <lineage>
        <taxon>Bacteria</taxon>
        <taxon>Bacillati</taxon>
        <taxon>Bacillota</taxon>
        <taxon>Bacilli</taxon>
        <taxon>Lactobacillales</taxon>
        <taxon>Lactobacillaceae</taxon>
        <taxon>Ligilactobacillus</taxon>
    </lineage>
</organism>
<feature type="compositionally biased region" description="Low complexity" evidence="1">
    <location>
        <begin position="140"/>
        <end position="157"/>
    </location>
</feature>
<dbReference type="GO" id="GO:0046677">
    <property type="term" value="P:response to antibiotic"/>
    <property type="evidence" value="ECO:0007669"/>
    <property type="project" value="InterPro"/>
</dbReference>
<evidence type="ECO:0000256" key="2">
    <source>
        <dbReference type="SAM" id="Phobius"/>
    </source>
</evidence>
<dbReference type="Gene3D" id="3.40.710.10">
    <property type="entry name" value="DD-peptidase/beta-lactamase superfamily"/>
    <property type="match status" value="1"/>
</dbReference>
<feature type="domain" description="DZANK-type" evidence="3">
    <location>
        <begin position="3"/>
        <end position="58"/>
    </location>
</feature>
<dbReference type="Pfam" id="PF12773">
    <property type="entry name" value="DZR"/>
    <property type="match status" value="1"/>
</dbReference>
<proteinExistence type="predicted"/>
<dbReference type="PANTHER" id="PTHR35333:SF3">
    <property type="entry name" value="BETA-LACTAMASE-TYPE TRANSPEPTIDASE FOLD CONTAINING PROTEIN"/>
    <property type="match status" value="1"/>
</dbReference>
<dbReference type="InterPro" id="IPR025874">
    <property type="entry name" value="DZR"/>
</dbReference>
<keyword evidence="2" id="KW-1133">Transmembrane helix</keyword>
<keyword evidence="5" id="KW-0378">Hydrolase</keyword>
<protein>
    <submittedName>
        <fullName evidence="5">Serine hydrolase</fullName>
    </submittedName>
</protein>
<evidence type="ECO:0000259" key="4">
    <source>
        <dbReference type="Pfam" id="PF13354"/>
    </source>
</evidence>
<dbReference type="Proteomes" id="UP001238155">
    <property type="component" value="Chromosome"/>
</dbReference>
<dbReference type="InterPro" id="IPR000871">
    <property type="entry name" value="Beta-lactam_class-A"/>
</dbReference>
<dbReference type="PANTHER" id="PTHR35333">
    <property type="entry name" value="BETA-LACTAMASE"/>
    <property type="match status" value="1"/>
</dbReference>
<dbReference type="SUPFAM" id="SSF56601">
    <property type="entry name" value="beta-lactamase/transpeptidase-like"/>
    <property type="match status" value="1"/>
</dbReference>
<accession>A0AAJ6K508</accession>
<feature type="transmembrane region" description="Helical" evidence="2">
    <location>
        <begin position="93"/>
        <end position="115"/>
    </location>
</feature>